<keyword evidence="3" id="KW-1003">Cell membrane</keyword>
<evidence type="ECO:0000256" key="4">
    <source>
        <dbReference type="ARBA" id="ARBA00022692"/>
    </source>
</evidence>
<dbReference type="FunFam" id="1.10.287.70:FF:000143">
    <property type="entry name" value="Probable glutamate receptor"/>
    <property type="match status" value="1"/>
</dbReference>
<organism evidence="13 14">
    <name type="scientific">Phlebotomus papatasi</name>
    <name type="common">Sandfly</name>
    <dbReference type="NCBI Taxonomy" id="29031"/>
    <lineage>
        <taxon>Eukaryota</taxon>
        <taxon>Metazoa</taxon>
        <taxon>Ecdysozoa</taxon>
        <taxon>Arthropoda</taxon>
        <taxon>Hexapoda</taxon>
        <taxon>Insecta</taxon>
        <taxon>Pterygota</taxon>
        <taxon>Neoptera</taxon>
        <taxon>Endopterygota</taxon>
        <taxon>Diptera</taxon>
        <taxon>Nematocera</taxon>
        <taxon>Psychodoidea</taxon>
        <taxon>Psychodidae</taxon>
        <taxon>Phlebotomus</taxon>
        <taxon>Phlebotomus</taxon>
    </lineage>
</organism>
<dbReference type="GO" id="GO:0015276">
    <property type="term" value="F:ligand-gated monoatomic ion channel activity"/>
    <property type="evidence" value="ECO:0007669"/>
    <property type="project" value="InterPro"/>
</dbReference>
<dbReference type="AlphaFoldDB" id="A0A1B0D3E5"/>
<evidence type="ECO:0000256" key="10">
    <source>
        <dbReference type="PIRSR" id="PIRSR601508-2"/>
    </source>
</evidence>
<name>A0A1B0D3E5_PHLPP</name>
<dbReference type="GO" id="GO:0038023">
    <property type="term" value="F:signaling receptor activity"/>
    <property type="evidence" value="ECO:0007669"/>
    <property type="project" value="InterPro"/>
</dbReference>
<evidence type="ECO:0000256" key="3">
    <source>
        <dbReference type="ARBA" id="ARBA00022475"/>
    </source>
</evidence>
<evidence type="ECO:0000256" key="9">
    <source>
        <dbReference type="PIRSR" id="PIRSR601508-1"/>
    </source>
</evidence>
<dbReference type="SUPFAM" id="SSF53850">
    <property type="entry name" value="Periplasmic binding protein-like II"/>
    <property type="match status" value="1"/>
</dbReference>
<dbReference type="EMBL" id="AJVK01023501">
    <property type="status" value="NOT_ANNOTATED_CDS"/>
    <property type="molecule type" value="Genomic_DNA"/>
</dbReference>
<dbReference type="PANTHER" id="PTHR42643">
    <property type="entry name" value="IONOTROPIC RECEPTOR 20A-RELATED"/>
    <property type="match status" value="1"/>
</dbReference>
<evidence type="ECO:0000256" key="7">
    <source>
        <dbReference type="ARBA" id="ARBA00023170"/>
    </source>
</evidence>
<evidence type="ECO:0000256" key="6">
    <source>
        <dbReference type="ARBA" id="ARBA00023136"/>
    </source>
</evidence>
<dbReference type="Gene3D" id="3.40.190.10">
    <property type="entry name" value="Periplasmic binding protein-like II"/>
    <property type="match status" value="1"/>
</dbReference>
<dbReference type="InterPro" id="IPR001320">
    <property type="entry name" value="Iontro_rcpt_C"/>
</dbReference>
<keyword evidence="6" id="KW-0472">Membrane</keyword>
<keyword evidence="14" id="KW-1185">Reference proteome</keyword>
<evidence type="ECO:0000313" key="14">
    <source>
        <dbReference type="Proteomes" id="UP000092462"/>
    </source>
</evidence>
<dbReference type="GO" id="GO:0050906">
    <property type="term" value="P:detection of stimulus involved in sensory perception"/>
    <property type="evidence" value="ECO:0007669"/>
    <property type="project" value="UniProtKB-ARBA"/>
</dbReference>
<feature type="binding site" evidence="9">
    <location>
        <position position="267"/>
    </location>
    <ligand>
        <name>L-glutamate</name>
        <dbReference type="ChEBI" id="CHEBI:29985"/>
    </ligand>
</feature>
<keyword evidence="11" id="KW-1015">Disulfide bond</keyword>
<reference evidence="13" key="1">
    <citation type="submission" date="2022-08" db="UniProtKB">
        <authorList>
            <consortium name="EnsemblMetazoa"/>
        </authorList>
    </citation>
    <scope>IDENTIFICATION</scope>
    <source>
        <strain evidence="13">Israel</strain>
    </source>
</reference>
<dbReference type="Gene3D" id="1.10.287.70">
    <property type="match status" value="1"/>
</dbReference>
<dbReference type="PANTHER" id="PTHR42643:SF24">
    <property type="entry name" value="IONOTROPIC RECEPTOR 60A"/>
    <property type="match status" value="1"/>
</dbReference>
<dbReference type="GO" id="GO:0005886">
    <property type="term" value="C:plasma membrane"/>
    <property type="evidence" value="ECO:0007669"/>
    <property type="project" value="UniProtKB-SubCell"/>
</dbReference>
<evidence type="ECO:0000313" key="13">
    <source>
        <dbReference type="EnsemblMetazoa" id="PPAI001868-PA"/>
    </source>
</evidence>
<evidence type="ECO:0000256" key="1">
    <source>
        <dbReference type="ARBA" id="ARBA00004651"/>
    </source>
</evidence>
<comment type="similarity">
    <text evidence="2">Belongs to the glutamate-gated ion channel (TC 1.A.10.1) family.</text>
</comment>
<keyword evidence="8" id="KW-0325">Glycoprotein</keyword>
<dbReference type="EMBL" id="AJVK01023502">
    <property type="status" value="NOT_ANNOTATED_CDS"/>
    <property type="molecule type" value="Genomic_DNA"/>
</dbReference>
<dbReference type="PRINTS" id="PR00177">
    <property type="entry name" value="NMDARECEPTOR"/>
</dbReference>
<protein>
    <recommendedName>
        <fullName evidence="12">Ionotropic glutamate receptor C-terminal domain-containing protein</fullName>
    </recommendedName>
</protein>
<keyword evidence="7" id="KW-0675">Receptor</keyword>
<dbReference type="Pfam" id="PF00060">
    <property type="entry name" value="Lig_chan"/>
    <property type="match status" value="1"/>
</dbReference>
<proteinExistence type="inferred from homology"/>
<sequence length="611" mass="69851">MLRTFLRILLLVLTVQVNFLVKADDFPSLITANASIGKILILKFSVQLIAIILDQEYLDQKYDPVYTEVQVIIERVLREDLKNGGLYVTYYSWTSVNLKKDYTAVLVVSNCDNTWRVFREARADTLLLLALTDPDCPRLPPSEAIMPNDGVQLNDVLFPHVSNGFRGKNLHIVTYHNPPWQIIAYNESGVPGVMRGVVMDILNEMAKKLNFTYTMHVIPVSIPKANETEELSYNSTEEGQLPTTTIPMEILNLVSQDKVFLAAVGATVNEKYKRFINYTIPISIQPYNFIVSRPRELSRLYLFMAPFTKETWLCLAACIVVMGPLLYLVNRFSPFYEQKGFDIARLGLNRINNCFWYIYGALLQQGGMYLPQADSGRIIIGTWWLVVIVLVTTYCGNLVAFLTFPKIEIPITTVGQLVGKSGAVSWSTKSGTFLEEFLAETDEPKYKKLLDGMAFNTETSSDTIENVRQGKHVYIDWKSNLQYIMKKEFLVNDRCDFALGVEDFLDEQIAIIMPRDSAYLNLINSEITRLHQMGFIQRWLKEYLPKKDRCWNVGKAIEVNNHTVNLDDMQGSFLVLFIGCVLGACVIILECMWFKRRELKEQVIIKPFVNT</sequence>
<evidence type="ECO:0000256" key="2">
    <source>
        <dbReference type="ARBA" id="ARBA00008685"/>
    </source>
</evidence>
<keyword evidence="4" id="KW-0812">Transmembrane</keyword>
<evidence type="ECO:0000256" key="11">
    <source>
        <dbReference type="PIRSR" id="PIRSR601508-3"/>
    </source>
</evidence>
<dbReference type="VEuPathDB" id="VectorBase:PPAPM1_002897"/>
<dbReference type="InterPro" id="IPR052192">
    <property type="entry name" value="Insect_Ionotropic_Sensory_Rcpt"/>
</dbReference>
<dbReference type="Proteomes" id="UP000092462">
    <property type="component" value="Unassembled WGS sequence"/>
</dbReference>
<evidence type="ECO:0000256" key="8">
    <source>
        <dbReference type="ARBA" id="ARBA00023180"/>
    </source>
</evidence>
<dbReference type="EnsemblMetazoa" id="PPAI001868-RA">
    <property type="protein sequence ID" value="PPAI001868-PA"/>
    <property type="gene ID" value="PPAI001868"/>
</dbReference>
<feature type="domain" description="Ionotropic glutamate receptor C-terminal" evidence="12">
    <location>
        <begin position="309"/>
        <end position="580"/>
    </location>
</feature>
<feature type="disulfide bond" evidence="11">
    <location>
        <begin position="495"/>
        <end position="550"/>
    </location>
</feature>
<dbReference type="InterPro" id="IPR001508">
    <property type="entry name" value="Iono_Glu_rcpt_met"/>
</dbReference>
<comment type="subcellular location">
    <subcellularLocation>
        <location evidence="1">Cell membrane</location>
        <topology evidence="1">Multi-pass membrane protein</topology>
    </subcellularLocation>
</comment>
<dbReference type="VEuPathDB" id="VectorBase:PPAI001868"/>
<accession>A0A1B0D3E5</accession>
<feature type="site" description="Crucial to convey clamshell closure to channel opening" evidence="10">
    <location>
        <position position="411"/>
    </location>
</feature>
<evidence type="ECO:0000256" key="5">
    <source>
        <dbReference type="ARBA" id="ARBA00022989"/>
    </source>
</evidence>
<evidence type="ECO:0000259" key="12">
    <source>
        <dbReference type="Pfam" id="PF00060"/>
    </source>
</evidence>
<keyword evidence="5" id="KW-1133">Transmembrane helix</keyword>